<evidence type="ECO:0000256" key="1">
    <source>
        <dbReference type="ARBA" id="ARBA00022801"/>
    </source>
</evidence>
<dbReference type="InterPro" id="IPR029058">
    <property type="entry name" value="AB_hydrolase_fold"/>
</dbReference>
<dbReference type="KEGG" id="tact:SG35_031005"/>
<feature type="chain" id="PRO_5042170427" evidence="2">
    <location>
        <begin position="22"/>
        <end position="331"/>
    </location>
</feature>
<keyword evidence="1" id="KW-0378">Hydrolase</keyword>
<dbReference type="PANTHER" id="PTHR42776">
    <property type="entry name" value="SERINE PEPTIDASE S9 FAMILY MEMBER"/>
    <property type="match status" value="1"/>
</dbReference>
<keyword evidence="2" id="KW-0732">Signal</keyword>
<dbReference type="GO" id="GO:0006508">
    <property type="term" value="P:proteolysis"/>
    <property type="evidence" value="ECO:0007669"/>
    <property type="project" value="InterPro"/>
</dbReference>
<feature type="signal peptide" evidence="2">
    <location>
        <begin position="1"/>
        <end position="21"/>
    </location>
</feature>
<proteinExistence type="predicted"/>
<protein>
    <submittedName>
        <fullName evidence="4">S9 family peptidase</fullName>
    </submittedName>
</protein>
<gene>
    <name evidence="4" type="ORF">SG35_031005</name>
</gene>
<dbReference type="Proteomes" id="UP000032568">
    <property type="component" value="Chromosome pTact"/>
</dbReference>
<dbReference type="RefSeq" id="WP_044831039.1">
    <property type="nucleotide sequence ID" value="NZ_CP059736.1"/>
</dbReference>
<name>A0AAF0C4D5_9GAMM</name>
<evidence type="ECO:0000313" key="4">
    <source>
        <dbReference type="EMBL" id="WDE02187.1"/>
    </source>
</evidence>
<dbReference type="SUPFAM" id="SSF53474">
    <property type="entry name" value="alpha/beta-Hydrolases"/>
    <property type="match status" value="1"/>
</dbReference>
<evidence type="ECO:0000259" key="3">
    <source>
        <dbReference type="Pfam" id="PF00326"/>
    </source>
</evidence>
<sequence>MKLYNIICCSILLLLIPQVNAETGSLMRGAKSCFSGPFESHEKWLNLLGQKKKKFNREMFAKRFPKEKFDTLKNNLECKDFVYKVDGHLIEGYYLKPKKPGNKKLPVVIYNRGGNGPFGYVVFGKKLGLIAELAMNGFVVIGSQYRGGSAKRINNNGRDEFGGADVNDVIKLLDVAKEIPEADTSQVGMVGWSRGAMQSYIASQSMPALKTIVAIAGNSDAEKALQWRPQMEKVYHGRIPGFKENRQAELTQRSVSKWINKLPAKIPLLLIHGDLDKRVNVEQSKSLAMILEKEQHPHKLIIYPGDNHGLRKHHSELKTEVAAWLKKHLSS</sequence>
<dbReference type="InterPro" id="IPR001375">
    <property type="entry name" value="Peptidase_S9_cat"/>
</dbReference>
<dbReference type="GO" id="GO:0004252">
    <property type="term" value="F:serine-type endopeptidase activity"/>
    <property type="evidence" value="ECO:0007669"/>
    <property type="project" value="TreeGrafter"/>
</dbReference>
<dbReference type="PANTHER" id="PTHR42776:SF27">
    <property type="entry name" value="DIPEPTIDYL PEPTIDASE FAMILY MEMBER 6"/>
    <property type="match status" value="1"/>
</dbReference>
<reference evidence="4 5" key="1">
    <citation type="journal article" date="2015" name="Genome Announc.">
        <title>Draft Genome Sequences of Marine Isolates of Thalassomonas viridans and Thalassomonas actiniarum.</title>
        <authorList>
            <person name="Olonade I."/>
            <person name="van Zyl L.J."/>
            <person name="Trindade M."/>
        </authorList>
    </citation>
    <scope>NUCLEOTIDE SEQUENCE [LARGE SCALE GENOMIC DNA]</scope>
    <source>
        <strain evidence="4 5">A5K-106</strain>
    </source>
</reference>
<organism evidence="4 5">
    <name type="scientific">Thalassomonas actiniarum</name>
    <dbReference type="NCBI Taxonomy" id="485447"/>
    <lineage>
        <taxon>Bacteria</taxon>
        <taxon>Pseudomonadati</taxon>
        <taxon>Pseudomonadota</taxon>
        <taxon>Gammaproteobacteria</taxon>
        <taxon>Alteromonadales</taxon>
        <taxon>Colwelliaceae</taxon>
        <taxon>Thalassomonas</taxon>
    </lineage>
</organism>
<dbReference type="Gene3D" id="3.40.50.1820">
    <property type="entry name" value="alpha/beta hydrolase"/>
    <property type="match status" value="1"/>
</dbReference>
<dbReference type="EMBL" id="CP059736">
    <property type="protein sequence ID" value="WDE02187.1"/>
    <property type="molecule type" value="Genomic_DNA"/>
</dbReference>
<evidence type="ECO:0000256" key="2">
    <source>
        <dbReference type="SAM" id="SignalP"/>
    </source>
</evidence>
<reference evidence="4 5" key="2">
    <citation type="journal article" date="2022" name="Mar. Drugs">
        <title>Bioassay-Guided Fractionation Leads to the Detection of Cholic Acid Generated by the Rare Thalassomonas sp.</title>
        <authorList>
            <person name="Pheiffer F."/>
            <person name="Schneider Y.K."/>
            <person name="Hansen E.H."/>
            <person name="Andersen J.H."/>
            <person name="Isaksson J."/>
            <person name="Busche T."/>
            <person name="R C."/>
            <person name="Kalinowski J."/>
            <person name="Zyl L.V."/>
            <person name="Trindade M."/>
        </authorList>
    </citation>
    <scope>NUCLEOTIDE SEQUENCE [LARGE SCALE GENOMIC DNA]</scope>
    <source>
        <strain evidence="4 5">A5K-106</strain>
    </source>
</reference>
<evidence type="ECO:0000313" key="5">
    <source>
        <dbReference type="Proteomes" id="UP000032568"/>
    </source>
</evidence>
<keyword evidence="5" id="KW-1185">Reference proteome</keyword>
<dbReference type="AlphaFoldDB" id="A0AAF0C4D5"/>
<accession>A0AAF0C4D5</accession>
<dbReference type="Pfam" id="PF00326">
    <property type="entry name" value="Peptidase_S9"/>
    <property type="match status" value="1"/>
</dbReference>
<feature type="domain" description="Peptidase S9 prolyl oligopeptidase catalytic" evidence="3">
    <location>
        <begin position="133"/>
        <end position="330"/>
    </location>
</feature>